<proteinExistence type="predicted"/>
<name>A0AAV9H513_9PEZI</name>
<feature type="compositionally biased region" description="Basic and acidic residues" evidence="1">
    <location>
        <begin position="37"/>
        <end position="56"/>
    </location>
</feature>
<reference evidence="3" key="1">
    <citation type="journal article" date="2023" name="Mol. Phylogenet. Evol.">
        <title>Genome-scale phylogeny and comparative genomics of the fungal order Sordariales.</title>
        <authorList>
            <person name="Hensen N."/>
            <person name="Bonometti L."/>
            <person name="Westerberg I."/>
            <person name="Brannstrom I.O."/>
            <person name="Guillou S."/>
            <person name="Cros-Aarteil S."/>
            <person name="Calhoun S."/>
            <person name="Haridas S."/>
            <person name="Kuo A."/>
            <person name="Mondo S."/>
            <person name="Pangilinan J."/>
            <person name="Riley R."/>
            <person name="LaButti K."/>
            <person name="Andreopoulos B."/>
            <person name="Lipzen A."/>
            <person name="Chen C."/>
            <person name="Yan M."/>
            <person name="Daum C."/>
            <person name="Ng V."/>
            <person name="Clum A."/>
            <person name="Steindorff A."/>
            <person name="Ohm R.A."/>
            <person name="Martin F."/>
            <person name="Silar P."/>
            <person name="Natvig D.O."/>
            <person name="Lalanne C."/>
            <person name="Gautier V."/>
            <person name="Ament-Velasquez S.L."/>
            <person name="Kruys A."/>
            <person name="Hutchinson M.I."/>
            <person name="Powell A.J."/>
            <person name="Barry K."/>
            <person name="Miller A.N."/>
            <person name="Grigoriev I.V."/>
            <person name="Debuchy R."/>
            <person name="Gladieux P."/>
            <person name="Hiltunen Thoren M."/>
            <person name="Johannesson H."/>
        </authorList>
    </citation>
    <scope>NUCLEOTIDE SEQUENCE</scope>
    <source>
        <strain evidence="3">PSN243</strain>
    </source>
</reference>
<keyword evidence="2" id="KW-0732">Signal</keyword>
<dbReference type="EMBL" id="MU865915">
    <property type="protein sequence ID" value="KAK4455100.1"/>
    <property type="molecule type" value="Genomic_DNA"/>
</dbReference>
<dbReference type="AlphaFoldDB" id="A0AAV9H513"/>
<keyword evidence="4" id="KW-1185">Reference proteome</keyword>
<feature type="region of interest" description="Disordered" evidence="1">
    <location>
        <begin position="19"/>
        <end position="132"/>
    </location>
</feature>
<dbReference type="Proteomes" id="UP001321760">
    <property type="component" value="Unassembled WGS sequence"/>
</dbReference>
<protein>
    <submittedName>
        <fullName evidence="3">Uncharacterized protein</fullName>
    </submittedName>
</protein>
<evidence type="ECO:0000313" key="3">
    <source>
        <dbReference type="EMBL" id="KAK4455100.1"/>
    </source>
</evidence>
<accession>A0AAV9H513</accession>
<organism evidence="3 4">
    <name type="scientific">Podospora aff. communis PSN243</name>
    <dbReference type="NCBI Taxonomy" id="3040156"/>
    <lineage>
        <taxon>Eukaryota</taxon>
        <taxon>Fungi</taxon>
        <taxon>Dikarya</taxon>
        <taxon>Ascomycota</taxon>
        <taxon>Pezizomycotina</taxon>
        <taxon>Sordariomycetes</taxon>
        <taxon>Sordariomycetidae</taxon>
        <taxon>Sordariales</taxon>
        <taxon>Podosporaceae</taxon>
        <taxon>Podospora</taxon>
    </lineage>
</organism>
<evidence type="ECO:0000256" key="1">
    <source>
        <dbReference type="SAM" id="MobiDB-lite"/>
    </source>
</evidence>
<evidence type="ECO:0000313" key="4">
    <source>
        <dbReference type="Proteomes" id="UP001321760"/>
    </source>
</evidence>
<sequence length="525" mass="59172">MLLKPLLLLTSLTLTLAAPQNKGRPWSDGADDISADSNRDFKREDTHWRRGDETDSVRITGGEAAGQGGYYVEADSGWNPKEKRDSVRITGEGEEGPEKGHEWGRKKRDDSVRITGDEDGPEEGSEWSRKKRESRGAEVRLRLLISPMLSMVNHKLRIEDKEEQSLIGATILQSDVREGNKGSEHMIHCARIDHRVSSLQRPDKISRHPLFSKGVKSIFADLHCYDPELGSSLVDLVRVSYAKVYNKPEFADPIGQAILEPWKRIQNSLRTSTPITNQQDLEQLRFLQDWQQHYRQLLARQDILFQSGEFARRAGPAIAEIPFAKTLIFSDEPNVSRRLWGRNTYSQDFVGKDLSHHEIFRRGTCSPRYELVTNFIDGRLYKVIRELPVAIRRAAGAMSTIHLTLYNADASDMTTVTQQLATPRIPRGSQGRGARATKISIAKASVPKDVAKAQDNYIMILHTIRFCTIAIATFASVHVLAGADLNIPVLISRCINSITSPNLPFFVAPTIHCHQSSRRHFDTHE</sequence>
<gene>
    <name evidence="3" type="ORF">QBC34DRAFT_490206</name>
</gene>
<feature type="chain" id="PRO_5043687256" evidence="2">
    <location>
        <begin position="18"/>
        <end position="525"/>
    </location>
</feature>
<feature type="compositionally biased region" description="Basic and acidic residues" evidence="1">
    <location>
        <begin position="96"/>
        <end position="116"/>
    </location>
</feature>
<feature type="signal peptide" evidence="2">
    <location>
        <begin position="1"/>
        <end position="17"/>
    </location>
</feature>
<evidence type="ECO:0000256" key="2">
    <source>
        <dbReference type="SAM" id="SignalP"/>
    </source>
</evidence>
<reference evidence="3" key="2">
    <citation type="submission" date="2023-05" db="EMBL/GenBank/DDBJ databases">
        <authorList>
            <consortium name="Lawrence Berkeley National Laboratory"/>
            <person name="Steindorff A."/>
            <person name="Hensen N."/>
            <person name="Bonometti L."/>
            <person name="Westerberg I."/>
            <person name="Brannstrom I.O."/>
            <person name="Guillou S."/>
            <person name="Cros-Aarteil S."/>
            <person name="Calhoun S."/>
            <person name="Haridas S."/>
            <person name="Kuo A."/>
            <person name="Mondo S."/>
            <person name="Pangilinan J."/>
            <person name="Riley R."/>
            <person name="Labutti K."/>
            <person name="Andreopoulos B."/>
            <person name="Lipzen A."/>
            <person name="Chen C."/>
            <person name="Yanf M."/>
            <person name="Daum C."/>
            <person name="Ng V."/>
            <person name="Clum A."/>
            <person name="Ohm R."/>
            <person name="Martin F."/>
            <person name="Silar P."/>
            <person name="Natvig D."/>
            <person name="Lalanne C."/>
            <person name="Gautier V."/>
            <person name="Ament-Velasquez S.L."/>
            <person name="Kruys A."/>
            <person name="Hutchinson M.I."/>
            <person name="Powell A.J."/>
            <person name="Barry K."/>
            <person name="Miller A.N."/>
            <person name="Grigoriev I.V."/>
            <person name="Debuchy R."/>
            <person name="Gladieux P."/>
            <person name="Thoren M.H."/>
            <person name="Johannesson H."/>
        </authorList>
    </citation>
    <scope>NUCLEOTIDE SEQUENCE</scope>
    <source>
        <strain evidence="3">PSN243</strain>
    </source>
</reference>
<comment type="caution">
    <text evidence="3">The sequence shown here is derived from an EMBL/GenBank/DDBJ whole genome shotgun (WGS) entry which is preliminary data.</text>
</comment>